<comment type="caution">
    <text evidence="2">The sequence shown here is derived from an EMBL/GenBank/DDBJ whole genome shotgun (WGS) entry which is preliminary data.</text>
</comment>
<accession>A0A7J7L3D1</accession>
<gene>
    <name evidence="2" type="ORF">GIB67_030914</name>
</gene>
<organism evidence="2 3">
    <name type="scientific">Kingdonia uniflora</name>
    <dbReference type="NCBI Taxonomy" id="39325"/>
    <lineage>
        <taxon>Eukaryota</taxon>
        <taxon>Viridiplantae</taxon>
        <taxon>Streptophyta</taxon>
        <taxon>Embryophyta</taxon>
        <taxon>Tracheophyta</taxon>
        <taxon>Spermatophyta</taxon>
        <taxon>Magnoliopsida</taxon>
        <taxon>Ranunculales</taxon>
        <taxon>Circaeasteraceae</taxon>
        <taxon>Kingdonia</taxon>
    </lineage>
</organism>
<protein>
    <submittedName>
        <fullName evidence="2">Uncharacterized protein</fullName>
    </submittedName>
</protein>
<reference evidence="2 3" key="1">
    <citation type="journal article" date="2020" name="IScience">
        <title>Genome Sequencing of the Endangered Kingdonia uniflora (Circaeasteraceae, Ranunculales) Reveals Potential Mechanisms of Evolutionary Specialization.</title>
        <authorList>
            <person name="Sun Y."/>
            <person name="Deng T."/>
            <person name="Zhang A."/>
            <person name="Moore M.J."/>
            <person name="Landis J.B."/>
            <person name="Lin N."/>
            <person name="Zhang H."/>
            <person name="Zhang X."/>
            <person name="Huang J."/>
            <person name="Zhang X."/>
            <person name="Sun H."/>
            <person name="Wang H."/>
        </authorList>
    </citation>
    <scope>NUCLEOTIDE SEQUENCE [LARGE SCALE GENOMIC DNA]</scope>
    <source>
        <strain evidence="2">TB1705</strain>
        <tissue evidence="2">Leaf</tissue>
    </source>
</reference>
<dbReference type="AlphaFoldDB" id="A0A7J7L3D1"/>
<proteinExistence type="predicted"/>
<feature type="non-terminal residue" evidence="2">
    <location>
        <position position="1"/>
    </location>
</feature>
<evidence type="ECO:0000313" key="3">
    <source>
        <dbReference type="Proteomes" id="UP000541444"/>
    </source>
</evidence>
<feature type="region of interest" description="Disordered" evidence="1">
    <location>
        <begin position="43"/>
        <end position="64"/>
    </location>
</feature>
<dbReference type="EMBL" id="JACGCM010002660">
    <property type="protein sequence ID" value="KAF6137150.1"/>
    <property type="molecule type" value="Genomic_DNA"/>
</dbReference>
<dbReference type="Proteomes" id="UP000541444">
    <property type="component" value="Unassembled WGS sequence"/>
</dbReference>
<sequence length="64" mass="7299">QVTPGERLEVVKDLVVDDDVEVGMEVNFKAISSEYSGDLLEWKKGDKKDDDKKDVEEKVKSEKE</sequence>
<evidence type="ECO:0000313" key="2">
    <source>
        <dbReference type="EMBL" id="KAF6137150.1"/>
    </source>
</evidence>
<evidence type="ECO:0000256" key="1">
    <source>
        <dbReference type="SAM" id="MobiDB-lite"/>
    </source>
</evidence>
<name>A0A7J7L3D1_9MAGN</name>
<keyword evidence="3" id="KW-1185">Reference proteome</keyword>